<evidence type="ECO:0008006" key="9">
    <source>
        <dbReference type="Google" id="ProtNLM"/>
    </source>
</evidence>
<evidence type="ECO:0000256" key="5">
    <source>
        <dbReference type="ARBA" id="ARBA00023242"/>
    </source>
</evidence>
<dbReference type="PANTHER" id="PTHR16223:SF56">
    <property type="entry name" value="TRANSCRIPTION FACTOR BHLH110"/>
    <property type="match status" value="1"/>
</dbReference>
<evidence type="ECO:0000313" key="7">
    <source>
        <dbReference type="EMBL" id="KAJ9674783.1"/>
    </source>
</evidence>
<proteinExistence type="predicted"/>
<keyword evidence="5" id="KW-0539">Nucleus</keyword>
<feature type="region of interest" description="Disordered" evidence="6">
    <location>
        <begin position="283"/>
        <end position="308"/>
    </location>
</feature>
<dbReference type="GO" id="GO:0005634">
    <property type="term" value="C:nucleus"/>
    <property type="evidence" value="ECO:0007669"/>
    <property type="project" value="UniProtKB-SubCell"/>
</dbReference>
<keyword evidence="8" id="KW-1185">Reference proteome</keyword>
<dbReference type="Proteomes" id="UP001168098">
    <property type="component" value="Unassembled WGS sequence"/>
</dbReference>
<evidence type="ECO:0000256" key="1">
    <source>
        <dbReference type="ARBA" id="ARBA00004123"/>
    </source>
</evidence>
<dbReference type="GO" id="GO:0000978">
    <property type="term" value="F:RNA polymerase II cis-regulatory region sequence-specific DNA binding"/>
    <property type="evidence" value="ECO:0007669"/>
    <property type="project" value="TreeGrafter"/>
</dbReference>
<dbReference type="InterPro" id="IPR045843">
    <property type="entry name" value="IND-like"/>
</dbReference>
<evidence type="ECO:0000256" key="4">
    <source>
        <dbReference type="ARBA" id="ARBA00023163"/>
    </source>
</evidence>
<protein>
    <recommendedName>
        <fullName evidence="9">Transcription factor bHLH110</fullName>
    </recommendedName>
</protein>
<organism evidence="7 8">
    <name type="scientific">Vitis rotundifolia</name>
    <name type="common">Muscadine grape</name>
    <dbReference type="NCBI Taxonomy" id="103349"/>
    <lineage>
        <taxon>Eukaryota</taxon>
        <taxon>Viridiplantae</taxon>
        <taxon>Streptophyta</taxon>
        <taxon>Embryophyta</taxon>
        <taxon>Tracheophyta</taxon>
        <taxon>Spermatophyta</taxon>
        <taxon>Magnoliopsida</taxon>
        <taxon>eudicotyledons</taxon>
        <taxon>Gunneridae</taxon>
        <taxon>Pentapetalae</taxon>
        <taxon>rosids</taxon>
        <taxon>Vitales</taxon>
        <taxon>Vitaceae</taxon>
        <taxon>Viteae</taxon>
        <taxon>Vitis</taxon>
    </lineage>
</organism>
<dbReference type="SUPFAM" id="SSF47459">
    <property type="entry name" value="HLH, helix-loop-helix DNA-binding domain"/>
    <property type="match status" value="1"/>
</dbReference>
<accession>A0AA39D7I4</accession>
<evidence type="ECO:0000313" key="8">
    <source>
        <dbReference type="Proteomes" id="UP001168098"/>
    </source>
</evidence>
<keyword evidence="2" id="KW-0805">Transcription regulation</keyword>
<evidence type="ECO:0000256" key="3">
    <source>
        <dbReference type="ARBA" id="ARBA00023125"/>
    </source>
</evidence>
<comment type="caution">
    <text evidence="7">The sequence shown here is derived from an EMBL/GenBank/DDBJ whole genome shotgun (WGS) entry which is preliminary data.</text>
</comment>
<gene>
    <name evidence="7" type="ORF">PVL29_023986</name>
</gene>
<dbReference type="CDD" id="cd11393">
    <property type="entry name" value="bHLH_AtbHLH_like"/>
    <property type="match status" value="1"/>
</dbReference>
<evidence type="ECO:0000256" key="2">
    <source>
        <dbReference type="ARBA" id="ARBA00023015"/>
    </source>
</evidence>
<dbReference type="InterPro" id="IPR036638">
    <property type="entry name" value="HLH_DNA-bd_sf"/>
</dbReference>
<evidence type="ECO:0000256" key="6">
    <source>
        <dbReference type="SAM" id="MobiDB-lite"/>
    </source>
</evidence>
<dbReference type="GO" id="GO:0000981">
    <property type="term" value="F:DNA-binding transcription factor activity, RNA polymerase II-specific"/>
    <property type="evidence" value="ECO:0007669"/>
    <property type="project" value="TreeGrafter"/>
</dbReference>
<keyword evidence="3" id="KW-0238">DNA-binding</keyword>
<feature type="region of interest" description="Disordered" evidence="6">
    <location>
        <begin position="345"/>
        <end position="368"/>
    </location>
</feature>
<sequence length="405" mass="43690">MESANRHHQHQLQDQLVVSSPLLAANPSCYAPAPSNHAWTPNIILNSGSFNPNFNGILFNPRDSRQKNDSILHPLNSSVVQDLGFHWASNAGSFTSQSAHDLHPKIKEELSESFPKFTEMINSSSSAVEDLHLPPTSYIKSKDLNDLSEKLLLKSFSSGCQINGLQLSAGEFYANAQSCNTGFGGVAIPSRGHFSQIFPTINISNLSQSSSTISSSLDMNLQALDLLTSARFSGTFSQPSHNNLGLFKDSLSFGLDHLQQSTNRPSNSSSKISPFTNGVAEVKRPSSFLEPKATQATPKKSRLESRASCPPIKTDTASVLMEAIGYIKFLQNQVETLSVPYMKSSRNRSSISMQGGSADGEGSEEPRRDLRSRGLCLVPLSCMSYVTTDCGGGGVWPPPSFGGGT</sequence>
<comment type="subcellular location">
    <subcellularLocation>
        <location evidence="1">Nucleus</location>
    </subcellularLocation>
</comment>
<dbReference type="GO" id="GO:0046983">
    <property type="term" value="F:protein dimerization activity"/>
    <property type="evidence" value="ECO:0007669"/>
    <property type="project" value="InterPro"/>
</dbReference>
<dbReference type="InterPro" id="IPR045239">
    <property type="entry name" value="bHLH95_bHLH"/>
</dbReference>
<dbReference type="EMBL" id="JARBHA010000018">
    <property type="protein sequence ID" value="KAJ9674783.1"/>
    <property type="molecule type" value="Genomic_DNA"/>
</dbReference>
<keyword evidence="4" id="KW-0804">Transcription</keyword>
<name>A0AA39D7I4_VITRO</name>
<dbReference type="AlphaFoldDB" id="A0AA39D7I4"/>
<dbReference type="PANTHER" id="PTHR16223">
    <property type="entry name" value="TRANSCRIPTION FACTOR BHLH83-RELATED"/>
    <property type="match status" value="1"/>
</dbReference>
<reference evidence="7 8" key="1">
    <citation type="journal article" date="2023" name="BMC Biotechnol.">
        <title>Vitis rotundifolia cv Carlos genome sequencing.</title>
        <authorList>
            <person name="Huff M."/>
            <person name="Hulse-Kemp A."/>
            <person name="Scheffler B."/>
            <person name="Youngblood R."/>
            <person name="Simpson S."/>
            <person name="Babiker E."/>
            <person name="Staton M."/>
        </authorList>
    </citation>
    <scope>NUCLEOTIDE SEQUENCE [LARGE SCALE GENOMIC DNA]</scope>
    <source>
        <tissue evidence="7">Leaf</tissue>
    </source>
</reference>